<dbReference type="PANTHER" id="PTHR14296:SF3">
    <property type="entry name" value="DIKAR, ISOFORM F"/>
    <property type="match status" value="1"/>
</dbReference>
<feature type="compositionally biased region" description="Basic and acidic residues" evidence="4">
    <location>
        <begin position="337"/>
        <end position="349"/>
    </location>
</feature>
<protein>
    <recommendedName>
        <fullName evidence="5">Zinc finger PHD-type domain-containing protein</fullName>
    </recommendedName>
</protein>
<feature type="compositionally biased region" description="Acidic residues" evidence="4">
    <location>
        <begin position="232"/>
        <end position="243"/>
    </location>
</feature>
<evidence type="ECO:0000256" key="3">
    <source>
        <dbReference type="ARBA" id="ARBA00022833"/>
    </source>
</evidence>
<dbReference type="GO" id="GO:0031213">
    <property type="term" value="C:RSF complex"/>
    <property type="evidence" value="ECO:0007669"/>
    <property type="project" value="InterPro"/>
</dbReference>
<dbReference type="Pfam" id="PF00628">
    <property type="entry name" value="PHD"/>
    <property type="match status" value="1"/>
</dbReference>
<feature type="compositionally biased region" description="Polar residues" evidence="4">
    <location>
        <begin position="755"/>
        <end position="772"/>
    </location>
</feature>
<feature type="region of interest" description="Disordered" evidence="4">
    <location>
        <begin position="514"/>
        <end position="818"/>
    </location>
</feature>
<proteinExistence type="predicted"/>
<evidence type="ECO:0000256" key="2">
    <source>
        <dbReference type="ARBA" id="ARBA00022771"/>
    </source>
</evidence>
<dbReference type="GO" id="GO:0008270">
    <property type="term" value="F:zinc ion binding"/>
    <property type="evidence" value="ECO:0007669"/>
    <property type="project" value="UniProtKB-KW"/>
</dbReference>
<feature type="region of interest" description="Disordered" evidence="4">
    <location>
        <begin position="190"/>
        <end position="251"/>
    </location>
</feature>
<feature type="compositionally biased region" description="Polar residues" evidence="4">
    <location>
        <begin position="654"/>
        <end position="681"/>
    </location>
</feature>
<sequence>MVSSRKRSFQEVDKEDVQAPKEPSLLQRIRNMWQLANIAQFLAIFGPAVKIEPPDMDELEAECLKPHSTALQEIGLGMLKFLSSHRGLTLELFDEYSRRQFTSKAPEIENPFGNDEVALKFADFDVFKKIRVLHQMTQLMLRQSEKLRERMSEIKDADHDHTAWKRIEPIGWDEDDRTYFLLDDNRLYRLTDAPPPKPPAPKPKKNSKKARAAARAAKRRRVSGVADSIVDHDEDGNEDVQDDQDSKDLEQLEDDGLGGAKWECITVSLDDVNQFLESFKKTKDPNEKILRKQVQDHLVPILEREEEKRQKKIRERERELLNLEKMANAKRSSRLAHKAEKTRIDEQTQAEKLKQLEQEAAARKEQENLRKIEKERNSRLMSREKRLREREARRLQHERELSVLSEDSKSVGSAPGRMSERRREAEIQRAKRALEELDDEEEEWVFDCVCGLHGQVDDGEHSVACERCNVWQHSKCLGIDQDEAEREDFHFICGPCKRRQEENERLRPRGTVIKIKLGSASSSPATAKAAPAAQNSESSQDAKQSTVLSGAASENAAELGTKAADPPASTVKTPRVGDLSFTSASSPVLPPPQEHQNFTIPIKSAAAAPLQSTETRALQRPNPDGVHNPFSSPHPDLSPPSQSPTKARAYHTVFEQSSPSNVVGDTNGQKTNGRVHPSTTPVLAPAQPRAESAAAMRPQSPTKASFDSSRQPLQSKAQSPGANTLPGPLTTPQFKPGFSENRSVQRPSPLPPSSAGMSPTKHSPSFPPTTMNGLHPSSSPTPPVFPPIEALSPSPRPQDPTPPVKPSTPASSFNSGIP</sequence>
<feature type="compositionally biased region" description="Pro residues" evidence="4">
    <location>
        <begin position="794"/>
        <end position="806"/>
    </location>
</feature>
<dbReference type="InterPro" id="IPR019786">
    <property type="entry name" value="Zinc_finger_PHD-type_CS"/>
</dbReference>
<feature type="compositionally biased region" description="Polar residues" evidence="4">
    <location>
        <begin position="808"/>
        <end position="818"/>
    </location>
</feature>
<keyword evidence="3" id="KW-0862">Zinc</keyword>
<dbReference type="EMBL" id="CP034209">
    <property type="protein sequence ID" value="QBZ63937.1"/>
    <property type="molecule type" value="Genomic_DNA"/>
</dbReference>
<dbReference type="SUPFAM" id="SSF57903">
    <property type="entry name" value="FYVE/PHD zinc finger"/>
    <property type="match status" value="1"/>
</dbReference>
<organism evidence="6 7">
    <name type="scientific">Pyricularia oryzae</name>
    <name type="common">Rice blast fungus</name>
    <name type="synonym">Magnaporthe oryzae</name>
    <dbReference type="NCBI Taxonomy" id="318829"/>
    <lineage>
        <taxon>Eukaryota</taxon>
        <taxon>Fungi</taxon>
        <taxon>Dikarya</taxon>
        <taxon>Ascomycota</taxon>
        <taxon>Pezizomycotina</taxon>
        <taxon>Sordariomycetes</taxon>
        <taxon>Sordariomycetidae</taxon>
        <taxon>Magnaporthales</taxon>
        <taxon>Pyriculariaceae</taxon>
        <taxon>Pyricularia</taxon>
    </lineage>
</organism>
<accession>A0A4P7NNQ7</accession>
<feature type="compositionally biased region" description="Polar residues" evidence="4">
    <location>
        <begin position="699"/>
        <end position="722"/>
    </location>
</feature>
<dbReference type="InterPro" id="IPR011011">
    <property type="entry name" value="Znf_FYVE_PHD"/>
</dbReference>
<dbReference type="InterPro" id="IPR028938">
    <property type="entry name" value="Rsf1-like"/>
</dbReference>
<feature type="compositionally biased region" description="Low complexity" evidence="4">
    <location>
        <begin position="684"/>
        <end position="695"/>
    </location>
</feature>
<dbReference type="InterPro" id="IPR001965">
    <property type="entry name" value="Znf_PHD"/>
</dbReference>
<name>A0A4P7NNQ7_PYROR</name>
<dbReference type="PROSITE" id="PS01359">
    <property type="entry name" value="ZF_PHD_1"/>
    <property type="match status" value="1"/>
</dbReference>
<reference evidence="6 7" key="1">
    <citation type="journal article" date="2019" name="Mol. Biol. Evol.">
        <title>Blast fungal genomes show frequent chromosomal changes, gene gains and losses, and effector gene turnover.</title>
        <authorList>
            <person name="Gomez Luciano L.B."/>
            <person name="Jason Tsai I."/>
            <person name="Chuma I."/>
            <person name="Tosa Y."/>
            <person name="Chen Y.H."/>
            <person name="Li J.Y."/>
            <person name="Li M.Y."/>
            <person name="Jade Lu M.Y."/>
            <person name="Nakayashiki H."/>
            <person name="Li W.H."/>
        </authorList>
    </citation>
    <scope>NUCLEOTIDE SEQUENCE [LARGE SCALE GENOMIC DNA]</scope>
    <source>
        <strain evidence="6">MZ5-1-6</strain>
    </source>
</reference>
<keyword evidence="2" id="KW-0863">Zinc-finger</keyword>
<gene>
    <name evidence="6" type="ORF">PoMZ_05628</name>
</gene>
<feature type="region of interest" description="Disordered" evidence="4">
    <location>
        <begin position="328"/>
        <end position="349"/>
    </location>
</feature>
<dbReference type="Gene3D" id="3.30.40.10">
    <property type="entry name" value="Zinc/RING finger domain, C3HC4 (zinc finger)"/>
    <property type="match status" value="1"/>
</dbReference>
<feature type="domain" description="Zinc finger PHD-type" evidence="5">
    <location>
        <begin position="447"/>
        <end position="497"/>
    </location>
</feature>
<dbReference type="PANTHER" id="PTHR14296">
    <property type="entry name" value="REMODELING AND SPACING FACTOR 1"/>
    <property type="match status" value="1"/>
</dbReference>
<dbReference type="AlphaFoldDB" id="A0A4P7NNQ7"/>
<evidence type="ECO:0000256" key="4">
    <source>
        <dbReference type="SAM" id="MobiDB-lite"/>
    </source>
</evidence>
<feature type="compositionally biased region" description="Basic and acidic residues" evidence="4">
    <location>
        <begin position="400"/>
        <end position="409"/>
    </location>
</feature>
<evidence type="ECO:0000256" key="1">
    <source>
        <dbReference type="ARBA" id="ARBA00022723"/>
    </source>
</evidence>
<dbReference type="InterPro" id="IPR013083">
    <property type="entry name" value="Znf_RING/FYVE/PHD"/>
</dbReference>
<evidence type="ECO:0000313" key="6">
    <source>
        <dbReference type="EMBL" id="QBZ63937.1"/>
    </source>
</evidence>
<keyword evidence="1" id="KW-0479">Metal-binding</keyword>
<dbReference type="SMART" id="SM00249">
    <property type="entry name" value="PHD"/>
    <property type="match status" value="1"/>
</dbReference>
<feature type="compositionally biased region" description="Basic residues" evidence="4">
    <location>
        <begin position="202"/>
        <end position="222"/>
    </location>
</feature>
<dbReference type="InterPro" id="IPR019787">
    <property type="entry name" value="Znf_PHD-finger"/>
</dbReference>
<feature type="compositionally biased region" description="Low complexity" evidence="4">
    <location>
        <begin position="519"/>
        <end position="533"/>
    </location>
</feature>
<feature type="region of interest" description="Disordered" evidence="4">
    <location>
        <begin position="400"/>
        <end position="423"/>
    </location>
</feature>
<evidence type="ECO:0000313" key="7">
    <source>
        <dbReference type="Proteomes" id="UP000294847"/>
    </source>
</evidence>
<dbReference type="GO" id="GO:0006355">
    <property type="term" value="P:regulation of DNA-templated transcription"/>
    <property type="evidence" value="ECO:0007669"/>
    <property type="project" value="InterPro"/>
</dbReference>
<feature type="compositionally biased region" description="Polar residues" evidence="4">
    <location>
        <begin position="534"/>
        <end position="548"/>
    </location>
</feature>
<dbReference type="Proteomes" id="UP000294847">
    <property type="component" value="Chromosome 6"/>
</dbReference>
<evidence type="ECO:0000259" key="5">
    <source>
        <dbReference type="SMART" id="SM00249"/>
    </source>
</evidence>